<comment type="caution">
    <text evidence="1">The sequence shown here is derived from an EMBL/GenBank/DDBJ whole genome shotgun (WGS) entry which is preliminary data.</text>
</comment>
<evidence type="ECO:0000313" key="1">
    <source>
        <dbReference type="EMBL" id="KAF2630346.1"/>
    </source>
</evidence>
<dbReference type="EMBL" id="MU006707">
    <property type="protein sequence ID" value="KAF2630346.1"/>
    <property type="molecule type" value="Genomic_DNA"/>
</dbReference>
<organism evidence="1 2">
    <name type="scientific">Macroventuria anomochaeta</name>
    <dbReference type="NCBI Taxonomy" id="301207"/>
    <lineage>
        <taxon>Eukaryota</taxon>
        <taxon>Fungi</taxon>
        <taxon>Dikarya</taxon>
        <taxon>Ascomycota</taxon>
        <taxon>Pezizomycotina</taxon>
        <taxon>Dothideomycetes</taxon>
        <taxon>Pleosporomycetidae</taxon>
        <taxon>Pleosporales</taxon>
        <taxon>Pleosporineae</taxon>
        <taxon>Didymellaceae</taxon>
        <taxon>Macroventuria</taxon>
    </lineage>
</organism>
<keyword evidence="2" id="KW-1185">Reference proteome</keyword>
<sequence>MPATRRLEPTEALQPVVLRYEKHQDTIAVNSIEGNDYNYGVQLRGVEHYLHTLHRLGLDNKPSLDHIDYRNLDNLQDFPLSHYAFPDEPSPLTEVGAPSPPSPQSYNQPIYTGTTHISAVFLSILRIAQQNLPHLNLVSALNHVPNIRPTDLAPPLFPSAPGNLAPQLFLDASALPKRPGDEDITIAFLPYFYNGGSQHAIGYYNVITCPTRGRVLGTAFFTPCSEVDLRRYGLVEYIEGWKDLGRDGRDEDGIAEIRCAGCWEGVWLERDTVEEYDEWKVVVRAASVCWEGRMGLTVRGEVEG</sequence>
<protein>
    <submittedName>
        <fullName evidence="1">Uncharacterized protein</fullName>
    </submittedName>
</protein>
<proteinExistence type="predicted"/>
<dbReference type="Proteomes" id="UP000799754">
    <property type="component" value="Unassembled WGS sequence"/>
</dbReference>
<name>A0ACB6S819_9PLEO</name>
<accession>A0ACB6S819</accession>
<evidence type="ECO:0000313" key="2">
    <source>
        <dbReference type="Proteomes" id="UP000799754"/>
    </source>
</evidence>
<reference evidence="1" key="1">
    <citation type="journal article" date="2020" name="Stud. Mycol.">
        <title>101 Dothideomycetes genomes: a test case for predicting lifestyles and emergence of pathogens.</title>
        <authorList>
            <person name="Haridas S."/>
            <person name="Albert R."/>
            <person name="Binder M."/>
            <person name="Bloem J."/>
            <person name="Labutti K."/>
            <person name="Salamov A."/>
            <person name="Andreopoulos B."/>
            <person name="Baker S."/>
            <person name="Barry K."/>
            <person name="Bills G."/>
            <person name="Bluhm B."/>
            <person name="Cannon C."/>
            <person name="Castanera R."/>
            <person name="Culley D."/>
            <person name="Daum C."/>
            <person name="Ezra D."/>
            <person name="Gonzalez J."/>
            <person name="Henrissat B."/>
            <person name="Kuo A."/>
            <person name="Liang C."/>
            <person name="Lipzen A."/>
            <person name="Lutzoni F."/>
            <person name="Magnuson J."/>
            <person name="Mondo S."/>
            <person name="Nolan M."/>
            <person name="Ohm R."/>
            <person name="Pangilinan J."/>
            <person name="Park H.-J."/>
            <person name="Ramirez L."/>
            <person name="Alfaro M."/>
            <person name="Sun H."/>
            <person name="Tritt A."/>
            <person name="Yoshinaga Y."/>
            <person name="Zwiers L.-H."/>
            <person name="Turgeon B."/>
            <person name="Goodwin S."/>
            <person name="Spatafora J."/>
            <person name="Crous P."/>
            <person name="Grigoriev I."/>
        </authorList>
    </citation>
    <scope>NUCLEOTIDE SEQUENCE</scope>
    <source>
        <strain evidence="1">CBS 525.71</strain>
    </source>
</reference>
<gene>
    <name evidence="1" type="ORF">BU25DRAFT_456090</name>
</gene>